<evidence type="ECO:0000313" key="4">
    <source>
        <dbReference type="EMBL" id="WAI00840.1"/>
    </source>
</evidence>
<dbReference type="GeneID" id="76835538"/>
<evidence type="ECO:0000256" key="1">
    <source>
        <dbReference type="ARBA" id="ARBA00022679"/>
    </source>
</evidence>
<protein>
    <submittedName>
        <fullName evidence="4">Phosphocholine cytidylyltransferase family protein</fullName>
    </submittedName>
</protein>
<name>A0A9X9S3J1_METOG</name>
<keyword evidence="2 4" id="KW-0548">Nucleotidyltransferase</keyword>
<gene>
    <name evidence="4" type="ORF">OU421_10510</name>
</gene>
<dbReference type="EMBL" id="CP113361">
    <property type="protein sequence ID" value="WAI00840.1"/>
    <property type="molecule type" value="Genomic_DNA"/>
</dbReference>
<dbReference type="SUPFAM" id="SSF53448">
    <property type="entry name" value="Nucleotide-diphospho-sugar transferases"/>
    <property type="match status" value="1"/>
</dbReference>
<dbReference type="AlphaFoldDB" id="A0A9X9S3J1"/>
<dbReference type="PANTHER" id="PTHR43584:SF8">
    <property type="entry name" value="N-ACETYLMURAMATE ALPHA-1-PHOSPHATE URIDYLYLTRANSFERASE"/>
    <property type="match status" value="1"/>
</dbReference>
<feature type="domain" description="Nucleotidyl transferase" evidence="3">
    <location>
        <begin position="3"/>
        <end position="121"/>
    </location>
</feature>
<dbReference type="Gene3D" id="3.90.550.10">
    <property type="entry name" value="Spore Coat Polysaccharide Biosynthesis Protein SpsA, Chain A"/>
    <property type="match status" value="1"/>
</dbReference>
<evidence type="ECO:0000259" key="3">
    <source>
        <dbReference type="Pfam" id="PF00483"/>
    </source>
</evidence>
<keyword evidence="1" id="KW-0808">Transferase</keyword>
<dbReference type="InterPro" id="IPR050065">
    <property type="entry name" value="GlmU-like"/>
</dbReference>
<dbReference type="Proteomes" id="UP001163096">
    <property type="component" value="Chromosome"/>
</dbReference>
<reference evidence="4" key="1">
    <citation type="submission" date="2022-11" db="EMBL/GenBank/DDBJ databases">
        <title>Complete genome sequence of Methanogenium organophilum DSM 3596.</title>
        <authorList>
            <person name="Chen S.-C."/>
            <person name="Lai S.-J."/>
            <person name="You Y.-T."/>
        </authorList>
    </citation>
    <scope>NUCLEOTIDE SEQUENCE</scope>
    <source>
        <strain evidence="4">DSM 3596</strain>
    </source>
</reference>
<evidence type="ECO:0000313" key="5">
    <source>
        <dbReference type="Proteomes" id="UP001163096"/>
    </source>
</evidence>
<dbReference type="KEGG" id="mou:OU421_10510"/>
<sequence length="233" mass="26417">MNVIILAAGIGSRLYPLTKNTPKCLLKINNDETILGRTLSILKKDASEFHIRIIAGFEANQIIEKFDDIDIIVNPFFRITNSIASLWFSKDLLSDEVTIINADVCFNSNIFEMINNCSNENFVVLDSSKNCTDADYKIVVEENLVTDMGKSIPFDNFSGEYAGITHLNKEGASHLRNKLEEKLLREEYDTWYETAICELIKEGSMKVSILDIAGQNWIEVDSEKELMYAKNNL</sequence>
<accession>A0A9X9S3J1</accession>
<dbReference type="Pfam" id="PF00483">
    <property type="entry name" value="NTP_transferase"/>
    <property type="match status" value="1"/>
</dbReference>
<evidence type="ECO:0000256" key="2">
    <source>
        <dbReference type="ARBA" id="ARBA00022695"/>
    </source>
</evidence>
<dbReference type="InterPro" id="IPR005835">
    <property type="entry name" value="NTP_transferase_dom"/>
</dbReference>
<organism evidence="4 5">
    <name type="scientific">Methanogenium organophilum</name>
    <dbReference type="NCBI Taxonomy" id="2199"/>
    <lineage>
        <taxon>Archaea</taxon>
        <taxon>Methanobacteriati</taxon>
        <taxon>Methanobacteriota</taxon>
        <taxon>Stenosarchaea group</taxon>
        <taxon>Methanomicrobia</taxon>
        <taxon>Methanomicrobiales</taxon>
        <taxon>Methanomicrobiaceae</taxon>
        <taxon>Methanogenium</taxon>
    </lineage>
</organism>
<dbReference type="CDD" id="cd02523">
    <property type="entry name" value="PC_cytidylyltransferase"/>
    <property type="match status" value="1"/>
</dbReference>
<keyword evidence="5" id="KW-1185">Reference proteome</keyword>
<dbReference type="GO" id="GO:0016779">
    <property type="term" value="F:nucleotidyltransferase activity"/>
    <property type="evidence" value="ECO:0007669"/>
    <property type="project" value="UniProtKB-KW"/>
</dbReference>
<proteinExistence type="predicted"/>
<dbReference type="InterPro" id="IPR029044">
    <property type="entry name" value="Nucleotide-diphossugar_trans"/>
</dbReference>
<dbReference type="RefSeq" id="WP_268186045.1">
    <property type="nucleotide sequence ID" value="NZ_CP113361.1"/>
</dbReference>
<dbReference type="PANTHER" id="PTHR43584">
    <property type="entry name" value="NUCLEOTIDYL TRANSFERASE"/>
    <property type="match status" value="1"/>
</dbReference>